<gene>
    <name evidence="1" type="ORF">TCE0_038r12452</name>
</gene>
<dbReference type="InterPro" id="IPR036249">
    <property type="entry name" value="Thioredoxin-like_sf"/>
</dbReference>
<keyword evidence="2" id="KW-1185">Reference proteome</keyword>
<evidence type="ECO:0000313" key="2">
    <source>
        <dbReference type="Proteomes" id="UP000053095"/>
    </source>
</evidence>
<protein>
    <submittedName>
        <fullName evidence="1">Uncharacterized protein</fullName>
    </submittedName>
</protein>
<dbReference type="SUPFAM" id="SSF52833">
    <property type="entry name" value="Thioredoxin-like"/>
    <property type="match status" value="1"/>
</dbReference>
<dbReference type="PANTHER" id="PTHR28630">
    <property type="match status" value="1"/>
</dbReference>
<accession>A0A0B8N562</accession>
<reference evidence="2" key="1">
    <citation type="journal article" date="2015" name="Genome Announc.">
        <title>Draft genome sequence of Talaromyces cellulolyticus strain Y-94, a source of lignocellulosic biomass-degrading enzymes.</title>
        <authorList>
            <person name="Fujii T."/>
            <person name="Koike H."/>
            <person name="Sawayama S."/>
            <person name="Yano S."/>
            <person name="Inoue H."/>
        </authorList>
    </citation>
    <scope>NUCLEOTIDE SEQUENCE [LARGE SCALE GENOMIC DNA]</scope>
    <source>
        <strain evidence="2">Y-94</strain>
    </source>
</reference>
<sequence>MSIQNESQFLTDETLHEAYEIELKSKNGKSVRFGELVAGKGESVTTLVIFIRHFFCVYDQSYVRSLAAQLTRELLDTIPPQRKPAQVIIIGCGDHTLIGPYLEETSDAYPIYSDPSAKIYERLSMKRTYEGFTEPPPYSYRSFFGAVFKDLQQRWKRGWSALKSGSLDQQGGELIFERGKLKYAHRMQKVNDHLTADRLVAILNSDQKDGELTSWLSDG</sequence>
<dbReference type="PANTHER" id="PTHR28630:SF3">
    <property type="entry name" value="PEROXIREDOXIN-LIKE 2C"/>
    <property type="match status" value="1"/>
</dbReference>
<dbReference type="CDD" id="cd02970">
    <property type="entry name" value="PRX_like2"/>
    <property type="match status" value="1"/>
</dbReference>
<dbReference type="InterPro" id="IPR032801">
    <property type="entry name" value="PXL2A/B/C"/>
</dbReference>
<name>A0A0B8N562_TALPI</name>
<dbReference type="Gene3D" id="3.40.30.10">
    <property type="entry name" value="Glutaredoxin"/>
    <property type="match status" value="1"/>
</dbReference>
<dbReference type="Proteomes" id="UP000053095">
    <property type="component" value="Unassembled WGS sequence"/>
</dbReference>
<dbReference type="Pfam" id="PF13911">
    <property type="entry name" value="AhpC-TSA_2"/>
    <property type="match status" value="1"/>
</dbReference>
<evidence type="ECO:0000313" key="1">
    <source>
        <dbReference type="EMBL" id="GAM40251.1"/>
    </source>
</evidence>
<dbReference type="AlphaFoldDB" id="A0A0B8N562"/>
<proteinExistence type="predicted"/>
<organism evidence="1 2">
    <name type="scientific">Talaromyces pinophilus</name>
    <name type="common">Penicillium pinophilum</name>
    <dbReference type="NCBI Taxonomy" id="128442"/>
    <lineage>
        <taxon>Eukaryota</taxon>
        <taxon>Fungi</taxon>
        <taxon>Dikarya</taxon>
        <taxon>Ascomycota</taxon>
        <taxon>Pezizomycotina</taxon>
        <taxon>Eurotiomycetes</taxon>
        <taxon>Eurotiomycetidae</taxon>
        <taxon>Eurotiales</taxon>
        <taxon>Trichocomaceae</taxon>
        <taxon>Talaromyces</taxon>
        <taxon>Talaromyces sect. Talaromyces</taxon>
    </lineage>
</organism>
<dbReference type="EMBL" id="DF933834">
    <property type="protein sequence ID" value="GAM40251.1"/>
    <property type="molecule type" value="Genomic_DNA"/>
</dbReference>